<comment type="caution">
    <text evidence="6">The sequence shown here is derived from an EMBL/GenBank/DDBJ whole genome shotgun (WGS) entry which is preliminary data.</text>
</comment>
<feature type="region of interest" description="Disordered" evidence="4">
    <location>
        <begin position="1"/>
        <end position="29"/>
    </location>
</feature>
<evidence type="ECO:0000256" key="2">
    <source>
        <dbReference type="ARBA" id="ARBA00022670"/>
    </source>
</evidence>
<dbReference type="Gene3D" id="3.90.1720.30">
    <property type="entry name" value="PPPDE domains"/>
    <property type="match status" value="1"/>
</dbReference>
<evidence type="ECO:0000313" key="7">
    <source>
        <dbReference type="Proteomes" id="UP000601435"/>
    </source>
</evidence>
<evidence type="ECO:0000313" key="6">
    <source>
        <dbReference type="EMBL" id="CAE7803814.1"/>
    </source>
</evidence>
<evidence type="ECO:0000259" key="5">
    <source>
        <dbReference type="PROSITE" id="PS51858"/>
    </source>
</evidence>
<evidence type="ECO:0000256" key="1">
    <source>
        <dbReference type="ARBA" id="ARBA00008140"/>
    </source>
</evidence>
<dbReference type="InterPro" id="IPR008580">
    <property type="entry name" value="PPPDE_dom"/>
</dbReference>
<sequence>MEAALRRRLDQRRGRAAADVDTEGRTSEADRTNAGITVHIYDVTGNGAVQQLNQVFRAAGTGAFHAGVEVYGREYSFGYCDEGSGIFDCEPKECSSHSYREAVDMGFTALSCDEVRSVLGRLALDWPGTGYDLLRRNCCSFCNFLCIELGVGPMPAWVSNLAAAGASLSDAAENLRRRAAEVGGDLHLQTPAAEEIAAELGSWVHRAAEQVKMLDEANQFSNRAQELAEEAGNQVRALDESHGLSQKAAALVEAATVHSEDAEHPGSKKPGCSAVRQLVFSHVLSWLTKYGIP</sequence>
<keyword evidence="7" id="KW-1185">Reference proteome</keyword>
<dbReference type="Pfam" id="PF05903">
    <property type="entry name" value="Peptidase_C97"/>
    <property type="match status" value="1"/>
</dbReference>
<dbReference type="PANTHER" id="PTHR12378">
    <property type="entry name" value="DESUMOYLATING ISOPEPTIDASE"/>
    <property type="match status" value="1"/>
</dbReference>
<protein>
    <recommendedName>
        <fullName evidence="5">PPPDE domain-containing protein</fullName>
    </recommendedName>
</protein>
<dbReference type="GO" id="GO:0101005">
    <property type="term" value="F:deubiquitinase activity"/>
    <property type="evidence" value="ECO:0007669"/>
    <property type="project" value="TreeGrafter"/>
</dbReference>
<evidence type="ECO:0000256" key="4">
    <source>
        <dbReference type="SAM" id="MobiDB-lite"/>
    </source>
</evidence>
<keyword evidence="2" id="KW-0645">Protease</keyword>
<name>A0A812YZH0_9DINO</name>
<dbReference type="GO" id="GO:0016579">
    <property type="term" value="P:protein deubiquitination"/>
    <property type="evidence" value="ECO:0007669"/>
    <property type="project" value="TreeGrafter"/>
</dbReference>
<keyword evidence="3" id="KW-0378">Hydrolase</keyword>
<comment type="similarity">
    <text evidence="1">Belongs to the DeSI family.</text>
</comment>
<dbReference type="PROSITE" id="PS51858">
    <property type="entry name" value="PPPDE"/>
    <property type="match status" value="1"/>
</dbReference>
<proteinExistence type="inferred from homology"/>
<dbReference type="Proteomes" id="UP000601435">
    <property type="component" value="Unassembled WGS sequence"/>
</dbReference>
<gene>
    <name evidence="6" type="ORF">SNEC2469_LOCUS23751</name>
</gene>
<accession>A0A812YZH0</accession>
<dbReference type="InterPro" id="IPR042266">
    <property type="entry name" value="PPPDE_sf"/>
</dbReference>
<reference evidence="6" key="1">
    <citation type="submission" date="2021-02" db="EMBL/GenBank/DDBJ databases">
        <authorList>
            <person name="Dougan E. K."/>
            <person name="Rhodes N."/>
            <person name="Thang M."/>
            <person name="Chan C."/>
        </authorList>
    </citation>
    <scope>NUCLEOTIDE SEQUENCE</scope>
</reference>
<feature type="domain" description="PPPDE" evidence="5">
    <location>
        <begin position="34"/>
        <end position="172"/>
    </location>
</feature>
<dbReference type="OrthoDB" id="412286at2759"/>
<dbReference type="SMART" id="SM01179">
    <property type="entry name" value="DUF862"/>
    <property type="match status" value="1"/>
</dbReference>
<dbReference type="GO" id="GO:0006508">
    <property type="term" value="P:proteolysis"/>
    <property type="evidence" value="ECO:0007669"/>
    <property type="project" value="UniProtKB-KW"/>
</dbReference>
<dbReference type="EMBL" id="CAJNJA010044697">
    <property type="protein sequence ID" value="CAE7803814.1"/>
    <property type="molecule type" value="Genomic_DNA"/>
</dbReference>
<dbReference type="PANTHER" id="PTHR12378:SF9">
    <property type="entry name" value="OS06G0107000 PROTEIN"/>
    <property type="match status" value="1"/>
</dbReference>
<organism evidence="6 7">
    <name type="scientific">Symbiodinium necroappetens</name>
    <dbReference type="NCBI Taxonomy" id="1628268"/>
    <lineage>
        <taxon>Eukaryota</taxon>
        <taxon>Sar</taxon>
        <taxon>Alveolata</taxon>
        <taxon>Dinophyceae</taxon>
        <taxon>Suessiales</taxon>
        <taxon>Symbiodiniaceae</taxon>
        <taxon>Symbiodinium</taxon>
    </lineage>
</organism>
<evidence type="ECO:0000256" key="3">
    <source>
        <dbReference type="ARBA" id="ARBA00022801"/>
    </source>
</evidence>
<dbReference type="AlphaFoldDB" id="A0A812YZH0"/>